<reference evidence="2 4" key="1">
    <citation type="submission" date="2024-02" db="EMBL/GenBank/DDBJ databases">
        <title>Complete genome sequence of Pelagibacterium nitratireducens ZH15.</title>
        <authorList>
            <person name="Zhao L.H."/>
        </authorList>
    </citation>
    <scope>NUCLEOTIDE SEQUENCE [LARGE SCALE GENOMIC DNA]</scope>
    <source>
        <strain evidence="2 4">ZH15</strain>
        <plasmid evidence="3 4">unnamed</plasmid>
    </source>
</reference>
<sequence length="136" mass="15035">MDILTDRSRVERLEIVDTGRRRRFSDAEKIRIVEESLSAPRMGSATARRHGIAVPLLFAWRKAYRDGQLGNEAASFYPVRLDGIGGHASDGSLPPEPPTDGSASPVEIVLRNGRRMIVRSDIAPFALGRLLDVVDR</sequence>
<evidence type="ECO:0000313" key="2">
    <source>
        <dbReference type="EMBL" id="WWT33330.1"/>
    </source>
</evidence>
<dbReference type="InterPro" id="IPR002514">
    <property type="entry name" value="Transposase_8"/>
</dbReference>
<dbReference type="Proteomes" id="UP001369958">
    <property type="component" value="Plasmid unnamed"/>
</dbReference>
<name>A0ABZ2I0Y1_9HYPH</name>
<geneLocation type="plasmid" evidence="3 4">
    <name>unnamed</name>
</geneLocation>
<dbReference type="NCBIfam" id="NF047595">
    <property type="entry name" value="IS66_ISRel24_TnpA"/>
    <property type="match status" value="1"/>
</dbReference>
<accession>A0ABZ2I0Y1</accession>
<proteinExistence type="predicted"/>
<dbReference type="RefSeq" id="WP_338606829.1">
    <property type="nucleotide sequence ID" value="NZ_CP146275.1"/>
</dbReference>
<keyword evidence="3" id="KW-0614">Plasmid</keyword>
<dbReference type="SUPFAM" id="SSF48295">
    <property type="entry name" value="TrpR-like"/>
    <property type="match status" value="1"/>
</dbReference>
<dbReference type="EMBL" id="CP146276">
    <property type="protein sequence ID" value="WWT34807.1"/>
    <property type="molecule type" value="Genomic_DNA"/>
</dbReference>
<dbReference type="Pfam" id="PF01527">
    <property type="entry name" value="HTH_Tnp_1"/>
    <property type="match status" value="1"/>
</dbReference>
<evidence type="ECO:0000313" key="3">
    <source>
        <dbReference type="EMBL" id="WWT34807.1"/>
    </source>
</evidence>
<dbReference type="PANTHER" id="PTHR37936">
    <property type="entry name" value="TRANSPOSASE INSC FOR INSERTION ELEMENT IS2A-RELATED"/>
    <property type="match status" value="1"/>
</dbReference>
<gene>
    <name evidence="2" type="ORF">V6617_02370</name>
    <name evidence="1" type="ORF">V6617_09945</name>
    <name evidence="3" type="ORF">V6617_18920</name>
</gene>
<dbReference type="EMBL" id="CP146275">
    <property type="protein sequence ID" value="WWT31359.1"/>
    <property type="molecule type" value="Genomic_DNA"/>
</dbReference>
<evidence type="ECO:0000313" key="4">
    <source>
        <dbReference type="Proteomes" id="UP001369958"/>
    </source>
</evidence>
<organism evidence="2 4">
    <name type="scientific">Pelagibacterium nitratireducens</name>
    <dbReference type="NCBI Taxonomy" id="1046114"/>
    <lineage>
        <taxon>Bacteria</taxon>
        <taxon>Pseudomonadati</taxon>
        <taxon>Pseudomonadota</taxon>
        <taxon>Alphaproteobacteria</taxon>
        <taxon>Hyphomicrobiales</taxon>
        <taxon>Devosiaceae</taxon>
        <taxon>Pelagibacterium</taxon>
    </lineage>
</organism>
<keyword evidence="4" id="KW-1185">Reference proteome</keyword>
<protein>
    <submittedName>
        <fullName evidence="2">Transposase</fullName>
    </submittedName>
</protein>
<dbReference type="InterPro" id="IPR010921">
    <property type="entry name" value="Trp_repressor/repl_initiator"/>
</dbReference>
<dbReference type="EMBL" id="CP146275">
    <property type="protein sequence ID" value="WWT33330.1"/>
    <property type="molecule type" value="Genomic_DNA"/>
</dbReference>
<dbReference type="Proteomes" id="UP001369958">
    <property type="component" value="Chromosome"/>
</dbReference>
<evidence type="ECO:0000313" key="1">
    <source>
        <dbReference type="EMBL" id="WWT31359.1"/>
    </source>
</evidence>
<dbReference type="PANTHER" id="PTHR37936:SF3">
    <property type="entry name" value="TRANSPOSASE INSC FOR INSERTION ELEMENT IS2A-RELATED"/>
    <property type="match status" value="1"/>
</dbReference>